<dbReference type="InterPro" id="IPR000653">
    <property type="entry name" value="DegT/StrS_aminotransferase"/>
</dbReference>
<keyword evidence="2" id="KW-0808">Transferase</keyword>
<gene>
    <name evidence="2" type="ORF">AMSG_02545</name>
</gene>
<dbReference type="STRING" id="461836.A0A0L0D5P0"/>
<protein>
    <submittedName>
        <fullName evidence="2">DegT/DnrJ/EryC1/StrS aminotransferase</fullName>
    </submittedName>
</protein>
<dbReference type="AlphaFoldDB" id="A0A0L0D5P0"/>
<dbReference type="PANTHER" id="PTHR30244">
    <property type="entry name" value="TRANSAMINASE"/>
    <property type="match status" value="1"/>
</dbReference>
<keyword evidence="2" id="KW-0032">Aminotransferase</keyword>
<dbReference type="Proteomes" id="UP000054408">
    <property type="component" value="Unassembled WGS sequence"/>
</dbReference>
<dbReference type="InterPro" id="IPR015421">
    <property type="entry name" value="PyrdxlP-dep_Trfase_major"/>
</dbReference>
<dbReference type="eggNOG" id="ENOG502RMM9">
    <property type="taxonomic scope" value="Eukaryota"/>
</dbReference>
<dbReference type="OrthoDB" id="410821at2759"/>
<evidence type="ECO:0000256" key="1">
    <source>
        <dbReference type="SAM" id="MobiDB-lite"/>
    </source>
</evidence>
<organism evidence="2 3">
    <name type="scientific">Thecamonas trahens ATCC 50062</name>
    <dbReference type="NCBI Taxonomy" id="461836"/>
    <lineage>
        <taxon>Eukaryota</taxon>
        <taxon>Apusozoa</taxon>
        <taxon>Apusomonadida</taxon>
        <taxon>Apusomonadidae</taxon>
        <taxon>Thecamonas</taxon>
    </lineage>
</organism>
<dbReference type="PANTHER" id="PTHR30244:SF34">
    <property type="entry name" value="DTDP-4-AMINO-4,6-DIDEOXYGALACTOSE TRANSAMINASE"/>
    <property type="match status" value="1"/>
</dbReference>
<dbReference type="EMBL" id="GL349447">
    <property type="protein sequence ID" value="KNC47525.1"/>
    <property type="molecule type" value="Genomic_DNA"/>
</dbReference>
<name>A0A0L0D5P0_THETB</name>
<evidence type="ECO:0000313" key="3">
    <source>
        <dbReference type="Proteomes" id="UP000054408"/>
    </source>
</evidence>
<reference evidence="2 3" key="1">
    <citation type="submission" date="2010-05" db="EMBL/GenBank/DDBJ databases">
        <title>The Genome Sequence of Thecamonas trahens ATCC 50062.</title>
        <authorList>
            <consortium name="The Broad Institute Genome Sequencing Platform"/>
            <person name="Russ C."/>
            <person name="Cuomo C."/>
            <person name="Shea T."/>
            <person name="Young S.K."/>
            <person name="Zeng Q."/>
            <person name="Koehrsen M."/>
            <person name="Haas B."/>
            <person name="Borodovsky M."/>
            <person name="Guigo R."/>
            <person name="Alvarado L."/>
            <person name="Berlin A."/>
            <person name="Bochicchio J."/>
            <person name="Borenstein D."/>
            <person name="Chapman S."/>
            <person name="Chen Z."/>
            <person name="Freedman E."/>
            <person name="Gellesch M."/>
            <person name="Goldberg J."/>
            <person name="Griggs A."/>
            <person name="Gujja S."/>
            <person name="Heilman E."/>
            <person name="Heiman D."/>
            <person name="Hepburn T."/>
            <person name="Howarth C."/>
            <person name="Jen D."/>
            <person name="Larson L."/>
            <person name="Mehta T."/>
            <person name="Park D."/>
            <person name="Pearson M."/>
            <person name="Roberts A."/>
            <person name="Saif S."/>
            <person name="Shenoy N."/>
            <person name="Sisk P."/>
            <person name="Stolte C."/>
            <person name="Sykes S."/>
            <person name="Thomson T."/>
            <person name="Walk T."/>
            <person name="White J."/>
            <person name="Yandava C."/>
            <person name="Burger G."/>
            <person name="Gray M.W."/>
            <person name="Holland P.W.H."/>
            <person name="King N."/>
            <person name="Lang F.B.F."/>
            <person name="Roger A.J."/>
            <person name="Ruiz-Trillo I."/>
            <person name="Lander E."/>
            <person name="Nusbaum C."/>
        </authorList>
    </citation>
    <scope>NUCLEOTIDE SEQUENCE [LARGE SCALE GENOMIC DNA]</scope>
    <source>
        <strain evidence="2 3">ATCC 50062</strain>
    </source>
</reference>
<dbReference type="RefSeq" id="XP_013759459.1">
    <property type="nucleotide sequence ID" value="XM_013904005.1"/>
</dbReference>
<dbReference type="GO" id="GO:0000271">
    <property type="term" value="P:polysaccharide biosynthetic process"/>
    <property type="evidence" value="ECO:0007669"/>
    <property type="project" value="TreeGrafter"/>
</dbReference>
<dbReference type="InterPro" id="IPR015422">
    <property type="entry name" value="PyrdxlP-dep_Trfase_small"/>
</dbReference>
<evidence type="ECO:0000313" key="2">
    <source>
        <dbReference type="EMBL" id="KNC47525.1"/>
    </source>
</evidence>
<dbReference type="InterPro" id="IPR015424">
    <property type="entry name" value="PyrdxlP-dep_Trfase"/>
</dbReference>
<sequence>MLARGGLRGAAGVSATGTSPSEEKDETGEPLIARKQIKHAQPWLTQAEEDAVASTVASGRLTMGPATKEFEASVAAFAGRTHAVAASSGTAALQLALAAKGVGPGWTVVLPAYTWVATYNAVVLAGATPVLADVDPLAYTIDPAATVAALDSAVTGGADPGKMAIMPVHMFGYRAGAGWLPDLARERDLTVIGDGCCSFGGIAGGERCGAWSPLEAFSFHPRKVVTAGEGGMLLTDDDEVAAKLRALRDHGAHRSAEQRRQTGAGGPMVPEFELGYNFRITEMQAALGAAQMLRIGELLRARRDVGLRYDELLVDGPAWLRPPPRLAGGPGAEPDGDDRILTFYPVTLWGSRADDAPAKLAASWADGDAAAVAKADKLGAWRDRLMGDLAAAGVAARPPMLSLPDLPYVQERSHLAPTDYPVSSLLARLTFSLPLHHEVTWDDQRQIVRLLREIPSSWHSLDERIAAVDRALGKAQS</sequence>
<dbReference type="Pfam" id="PF01041">
    <property type="entry name" value="DegT_DnrJ_EryC1"/>
    <property type="match status" value="2"/>
</dbReference>
<accession>A0A0L0D5P0</accession>
<dbReference type="GeneID" id="25562220"/>
<proteinExistence type="predicted"/>
<feature type="region of interest" description="Disordered" evidence="1">
    <location>
        <begin position="1"/>
        <end position="28"/>
    </location>
</feature>
<dbReference type="Gene3D" id="3.90.1150.10">
    <property type="entry name" value="Aspartate Aminotransferase, domain 1"/>
    <property type="match status" value="1"/>
</dbReference>
<keyword evidence="3" id="KW-1185">Reference proteome</keyword>
<dbReference type="GO" id="GO:0008483">
    <property type="term" value="F:transaminase activity"/>
    <property type="evidence" value="ECO:0007669"/>
    <property type="project" value="UniProtKB-KW"/>
</dbReference>
<dbReference type="GO" id="GO:0030170">
    <property type="term" value="F:pyridoxal phosphate binding"/>
    <property type="evidence" value="ECO:0007669"/>
    <property type="project" value="TreeGrafter"/>
</dbReference>
<dbReference type="Gene3D" id="3.40.640.10">
    <property type="entry name" value="Type I PLP-dependent aspartate aminotransferase-like (Major domain)"/>
    <property type="match status" value="1"/>
</dbReference>
<dbReference type="SUPFAM" id="SSF53383">
    <property type="entry name" value="PLP-dependent transferases"/>
    <property type="match status" value="1"/>
</dbReference>